<comment type="caution">
    <text evidence="1">The sequence shown here is derived from an EMBL/GenBank/DDBJ whole genome shotgun (WGS) entry which is preliminary data.</text>
</comment>
<reference evidence="1" key="1">
    <citation type="submission" date="2022-10" db="EMBL/GenBank/DDBJ databases">
        <title>Complete Genome of Trichothecium roseum strain YXFP-22015, a Plant Pathogen Isolated from Citrus.</title>
        <authorList>
            <person name="Wang Y."/>
            <person name="Zhu L."/>
        </authorList>
    </citation>
    <scope>NUCLEOTIDE SEQUENCE</scope>
    <source>
        <strain evidence="1">YXFP-22015</strain>
    </source>
</reference>
<evidence type="ECO:0000313" key="1">
    <source>
        <dbReference type="EMBL" id="KAI9903070.1"/>
    </source>
</evidence>
<proteinExistence type="predicted"/>
<organism evidence="1 2">
    <name type="scientific">Trichothecium roseum</name>
    <dbReference type="NCBI Taxonomy" id="47278"/>
    <lineage>
        <taxon>Eukaryota</taxon>
        <taxon>Fungi</taxon>
        <taxon>Dikarya</taxon>
        <taxon>Ascomycota</taxon>
        <taxon>Pezizomycotina</taxon>
        <taxon>Sordariomycetes</taxon>
        <taxon>Hypocreomycetidae</taxon>
        <taxon>Hypocreales</taxon>
        <taxon>Hypocreales incertae sedis</taxon>
        <taxon>Trichothecium</taxon>
    </lineage>
</organism>
<dbReference type="Proteomes" id="UP001163324">
    <property type="component" value="Chromosome 2"/>
</dbReference>
<accession>A0ACC0V9I3</accession>
<name>A0ACC0V9I3_9HYPO</name>
<keyword evidence="2" id="KW-1185">Reference proteome</keyword>
<gene>
    <name evidence="1" type="ORF">N3K66_002422</name>
</gene>
<protein>
    <submittedName>
        <fullName evidence="1">Uncharacterized protein</fullName>
    </submittedName>
</protein>
<evidence type="ECO:0000313" key="2">
    <source>
        <dbReference type="Proteomes" id="UP001163324"/>
    </source>
</evidence>
<dbReference type="EMBL" id="CM047941">
    <property type="protein sequence ID" value="KAI9903070.1"/>
    <property type="molecule type" value="Genomic_DNA"/>
</dbReference>
<sequence>MTTFMPSITIPQSFFMSPEASTLLPIAVGTALGYSMRPTETQKTYSNLKQPPLHPPGWVFGPVWTALYGIMGYAAHRATFAGLSPFNSRATITKARHGMTLYSIQLALNLAWMPLFFGLKRPILATIDILGLIGVNGYLTYLWSTIDETAAYLQAPYMAWLGFATYLCVGSGYLNNWDLSEETPAKRSDRPPRRSERTERTERNDRSERSDRAERGDRGERRRK</sequence>